<keyword evidence="7" id="KW-1185">Reference proteome</keyword>
<dbReference type="PANTHER" id="PTHR30061:SF50">
    <property type="entry name" value="MALTOSE_MALTODEXTRIN-BINDING PERIPLASMIC PROTEIN"/>
    <property type="match status" value="1"/>
</dbReference>
<accession>A0A1G8KW96</accession>
<dbReference type="PANTHER" id="PTHR30061">
    <property type="entry name" value="MALTOSE-BINDING PERIPLASMIC PROTEIN"/>
    <property type="match status" value="1"/>
</dbReference>
<evidence type="ECO:0000313" key="7">
    <source>
        <dbReference type="Proteomes" id="UP000198894"/>
    </source>
</evidence>
<protein>
    <submittedName>
        <fullName evidence="6">Multiple sugar transport system substrate-binding protein</fullName>
    </submittedName>
</protein>
<evidence type="ECO:0000256" key="1">
    <source>
        <dbReference type="ARBA" id="ARBA00008520"/>
    </source>
</evidence>
<evidence type="ECO:0000256" key="5">
    <source>
        <dbReference type="SAM" id="SignalP"/>
    </source>
</evidence>
<keyword evidence="3 5" id="KW-0732">Signal</keyword>
<dbReference type="RefSeq" id="WP_091590968.1">
    <property type="nucleotide sequence ID" value="NZ_FNEE01000002.1"/>
</dbReference>
<organism evidence="6 7">
    <name type="scientific">Mesorhizobium muleiense</name>
    <dbReference type="NCBI Taxonomy" id="1004279"/>
    <lineage>
        <taxon>Bacteria</taxon>
        <taxon>Pseudomonadati</taxon>
        <taxon>Pseudomonadota</taxon>
        <taxon>Alphaproteobacteria</taxon>
        <taxon>Hyphomicrobiales</taxon>
        <taxon>Phyllobacteriaceae</taxon>
        <taxon>Mesorhizobium</taxon>
    </lineage>
</organism>
<dbReference type="Pfam" id="PF13416">
    <property type="entry name" value="SBP_bac_8"/>
    <property type="match status" value="1"/>
</dbReference>
<evidence type="ECO:0000256" key="4">
    <source>
        <dbReference type="ARBA" id="ARBA00022764"/>
    </source>
</evidence>
<feature type="chain" id="PRO_5011506743" evidence="5">
    <location>
        <begin position="24"/>
        <end position="420"/>
    </location>
</feature>
<dbReference type="GO" id="GO:0042956">
    <property type="term" value="P:maltodextrin transmembrane transport"/>
    <property type="evidence" value="ECO:0007669"/>
    <property type="project" value="TreeGrafter"/>
</dbReference>
<dbReference type="InterPro" id="IPR006059">
    <property type="entry name" value="SBP"/>
</dbReference>
<dbReference type="GO" id="GO:0015768">
    <property type="term" value="P:maltose transport"/>
    <property type="evidence" value="ECO:0007669"/>
    <property type="project" value="TreeGrafter"/>
</dbReference>
<dbReference type="SUPFAM" id="SSF53850">
    <property type="entry name" value="Periplasmic binding protein-like II"/>
    <property type="match status" value="1"/>
</dbReference>
<keyword evidence="4" id="KW-0574">Periplasm</keyword>
<evidence type="ECO:0000313" key="6">
    <source>
        <dbReference type="EMBL" id="SDI47643.1"/>
    </source>
</evidence>
<dbReference type="GO" id="GO:0055052">
    <property type="term" value="C:ATP-binding cassette (ABC) transporter complex, substrate-binding subunit-containing"/>
    <property type="evidence" value="ECO:0007669"/>
    <property type="project" value="TreeGrafter"/>
</dbReference>
<evidence type="ECO:0000256" key="2">
    <source>
        <dbReference type="ARBA" id="ARBA00022448"/>
    </source>
</evidence>
<evidence type="ECO:0000256" key="3">
    <source>
        <dbReference type="ARBA" id="ARBA00022729"/>
    </source>
</evidence>
<feature type="signal peptide" evidence="5">
    <location>
        <begin position="1"/>
        <end position="23"/>
    </location>
</feature>
<comment type="similarity">
    <text evidence="1">Belongs to the bacterial solute-binding protein 1 family.</text>
</comment>
<name>A0A1G8KW96_9HYPH</name>
<sequence>MNLTKHLAGVVIASTCLCAPALAQTKLTMWYHGAGNEVESRILNQIISDFNTSQSDWTVTIESFPEKSYNDSVAAAALAGNLPDILDVDGPVMPNWAWAGYLQPLPIDESEFADFLPGAKGVWDGKLYSVGLWEAAVALFARQSTLDELGLRTPTLDKPWSREEFMAALDAAKASGKYEFALDLGMNDQAEWYSYAFSPFLQSFGGDIVDRSTYKTAEGALNGEAAQAFGKWWQALFTGGYAPGTSEDPADQQTGFIGGKFAFQWNGNWRAVATMEAVDDVVFLPAPDFGAGNKIGAGSWQFGVSAKSKHPEGAAEFIKFAAQDKYLAAFSDGIGLIPPTPSAAQMTKNYKDGGPLAVFFDLSKAQALVRPVTPGYVVQAKVFTKALADIANGADVADTLDAAVDEIDADIESNGGYGHR</sequence>
<dbReference type="Proteomes" id="UP000198894">
    <property type="component" value="Unassembled WGS sequence"/>
</dbReference>
<keyword evidence="2" id="KW-0813">Transport</keyword>
<reference evidence="7" key="1">
    <citation type="submission" date="2016-10" db="EMBL/GenBank/DDBJ databases">
        <authorList>
            <person name="Varghese N."/>
            <person name="Submissions S."/>
        </authorList>
    </citation>
    <scope>NUCLEOTIDE SEQUENCE [LARGE SCALE GENOMIC DNA]</scope>
    <source>
        <strain evidence="7">CGMCC 1.11022</strain>
    </source>
</reference>
<keyword evidence="6" id="KW-0762">Sugar transport</keyword>
<dbReference type="GO" id="GO:1901982">
    <property type="term" value="F:maltose binding"/>
    <property type="evidence" value="ECO:0007669"/>
    <property type="project" value="TreeGrafter"/>
</dbReference>
<gene>
    <name evidence="6" type="ORF">SAMN05428953_10257</name>
</gene>
<proteinExistence type="inferred from homology"/>
<dbReference type="CDD" id="cd13585">
    <property type="entry name" value="PBP2_TMBP_like"/>
    <property type="match status" value="1"/>
</dbReference>
<dbReference type="Gene3D" id="3.40.190.10">
    <property type="entry name" value="Periplasmic binding protein-like II"/>
    <property type="match status" value="1"/>
</dbReference>
<dbReference type="EMBL" id="FNEE01000002">
    <property type="protein sequence ID" value="SDI47643.1"/>
    <property type="molecule type" value="Genomic_DNA"/>
</dbReference>
<dbReference type="AlphaFoldDB" id="A0A1G8KW96"/>